<evidence type="ECO:0000256" key="1">
    <source>
        <dbReference type="ARBA" id="ARBA00007613"/>
    </source>
</evidence>
<dbReference type="PANTHER" id="PTHR30203">
    <property type="entry name" value="OUTER MEMBRANE CATION EFFLUX PROTEIN"/>
    <property type="match status" value="1"/>
</dbReference>
<feature type="chain" id="PRO_5015709990" description="TolC family protein" evidence="2">
    <location>
        <begin position="27"/>
        <end position="433"/>
    </location>
</feature>
<proteinExistence type="inferred from homology"/>
<dbReference type="RefSeq" id="WP_105041400.1">
    <property type="nucleotide sequence ID" value="NZ_PPSL01000011.1"/>
</dbReference>
<keyword evidence="4" id="KW-1185">Reference proteome</keyword>
<keyword evidence="2" id="KW-0732">Signal</keyword>
<sequence length="433" mass="49219">MSHKQLAKGLYALCCICLLQSTNLHAQQMPAADTLRLTLQQAEKTFLDSNLQLLAQHYNIQSNKALVAQARKWDNPVLNTDQNVYANNRFFEHGRDAAGNPTGEIFVQVQQLIRTAGKRGHQVDLAKTNVNIAEWQFNTVLRDLRATLIKDFYSVAQLQANAGLYNDNIERLSKLEKAMSTALTSGNIAKKEYLRVQALILNMKQEMIGNAKELANVQSELKTLLQVTGNIFILPVADESEPARMPELSIFAMLDSAAKHNTDYNQQVYQVQYNRQNLKLQRSLAVPDLTIGTEYDNNSNYTPNYYGLGLSIPLPLWDRNRGNIKSANWQVKAEEATLKQYDQKLKNDVLNAYQKLQLTVSLTANNNAAFYTDYSALYKNIVESYNNRQISLIEFLEYFNDYQDVRKNQLQQVLNLRLAKQELNDVVGVDVAK</sequence>
<comment type="similarity">
    <text evidence="1">Belongs to the outer membrane factor (OMF) (TC 1.B.17) family.</text>
</comment>
<dbReference type="EMBL" id="PPSL01000011">
    <property type="protein sequence ID" value="PQJ08851.1"/>
    <property type="molecule type" value="Genomic_DNA"/>
</dbReference>
<dbReference type="Pfam" id="PF02321">
    <property type="entry name" value="OEP"/>
    <property type="match status" value="2"/>
</dbReference>
<evidence type="ECO:0000313" key="3">
    <source>
        <dbReference type="EMBL" id="PQJ08851.1"/>
    </source>
</evidence>
<dbReference type="SUPFAM" id="SSF56954">
    <property type="entry name" value="Outer membrane efflux proteins (OEP)"/>
    <property type="match status" value="1"/>
</dbReference>
<evidence type="ECO:0000313" key="4">
    <source>
        <dbReference type="Proteomes" id="UP000239872"/>
    </source>
</evidence>
<evidence type="ECO:0000256" key="2">
    <source>
        <dbReference type="SAM" id="SignalP"/>
    </source>
</evidence>
<comment type="caution">
    <text evidence="3">The sequence shown here is derived from an EMBL/GenBank/DDBJ whole genome shotgun (WGS) entry which is preliminary data.</text>
</comment>
<dbReference type="Proteomes" id="UP000239872">
    <property type="component" value="Unassembled WGS sequence"/>
</dbReference>
<reference evidence="3 4" key="1">
    <citation type="submission" date="2018-01" db="EMBL/GenBank/DDBJ databases">
        <title>A novel member of the phylum Bacteroidetes isolated from glacier ice.</title>
        <authorList>
            <person name="Liu Q."/>
            <person name="Xin Y.-H."/>
        </authorList>
    </citation>
    <scope>NUCLEOTIDE SEQUENCE [LARGE SCALE GENOMIC DNA]</scope>
    <source>
        <strain evidence="3 4">RB1R16</strain>
    </source>
</reference>
<evidence type="ECO:0008006" key="5">
    <source>
        <dbReference type="Google" id="ProtNLM"/>
    </source>
</evidence>
<feature type="signal peptide" evidence="2">
    <location>
        <begin position="1"/>
        <end position="26"/>
    </location>
</feature>
<gene>
    <name evidence="3" type="ORF">CJD36_022160</name>
</gene>
<dbReference type="GO" id="GO:0015562">
    <property type="term" value="F:efflux transmembrane transporter activity"/>
    <property type="evidence" value="ECO:0007669"/>
    <property type="project" value="InterPro"/>
</dbReference>
<dbReference type="PANTHER" id="PTHR30203:SF23">
    <property type="entry name" value="OUTER MEMBRANE EFFLUX PROTEIN"/>
    <property type="match status" value="1"/>
</dbReference>
<organism evidence="3 4">
    <name type="scientific">Flavipsychrobacter stenotrophus</name>
    <dbReference type="NCBI Taxonomy" id="2077091"/>
    <lineage>
        <taxon>Bacteria</taxon>
        <taxon>Pseudomonadati</taxon>
        <taxon>Bacteroidota</taxon>
        <taxon>Chitinophagia</taxon>
        <taxon>Chitinophagales</taxon>
        <taxon>Chitinophagaceae</taxon>
        <taxon>Flavipsychrobacter</taxon>
    </lineage>
</organism>
<accession>A0A2S7SQE7</accession>
<name>A0A2S7SQE7_9BACT</name>
<dbReference type="OrthoDB" id="9791261at2"/>
<dbReference type="Gene3D" id="1.20.1600.10">
    <property type="entry name" value="Outer membrane efflux proteins (OEP)"/>
    <property type="match status" value="1"/>
</dbReference>
<protein>
    <recommendedName>
        <fullName evidence="5">TolC family protein</fullName>
    </recommendedName>
</protein>
<dbReference type="AlphaFoldDB" id="A0A2S7SQE7"/>
<dbReference type="InterPro" id="IPR003423">
    <property type="entry name" value="OMP_efflux"/>
</dbReference>
<dbReference type="InterPro" id="IPR010131">
    <property type="entry name" value="MdtP/NodT-like"/>
</dbReference>